<dbReference type="PANTHER" id="PTHR38792">
    <property type="entry name" value="BNR/ASP-BOX REPEAT DOMAIN PROTEIN (AFU_ORTHOLOGUE AFUA_7G06430)-RELATED"/>
    <property type="match status" value="1"/>
</dbReference>
<reference evidence="2 3" key="1">
    <citation type="submission" date="2023-01" db="EMBL/GenBank/DDBJ databases">
        <title>Analysis of 21 Apiospora genomes using comparative genomics revels a genus with tremendous synthesis potential of carbohydrate active enzymes and secondary metabolites.</title>
        <authorList>
            <person name="Sorensen T."/>
        </authorList>
    </citation>
    <scope>NUCLEOTIDE SEQUENCE [LARGE SCALE GENOMIC DNA]</scope>
    <source>
        <strain evidence="2 3">CBS 114990</strain>
    </source>
</reference>
<dbReference type="SUPFAM" id="SSF50939">
    <property type="entry name" value="Sialidases"/>
    <property type="match status" value="1"/>
</dbReference>
<dbReference type="InterPro" id="IPR036278">
    <property type="entry name" value="Sialidase_sf"/>
</dbReference>
<protein>
    <recommendedName>
        <fullName evidence="4">Glycoside hydrolase family 93 protein</fullName>
    </recommendedName>
</protein>
<evidence type="ECO:0000313" key="3">
    <source>
        <dbReference type="Proteomes" id="UP001433268"/>
    </source>
</evidence>
<sequence>MARSLLLGAVLLLSQLPLMVQGRAIGDRSALAKRDILQEHISVTNLQVNAGTSGTYPRVTTIGDGSLLMAYTEITGSEHVLHVLRSTDRGQSFTPYGEIARGSGDVDNPFLHQVPGSNRILAAFRNHDRSDDGTYTYFRISVCASDNGGKDWQFLSQADEFSAQSSHGLGDWEPFIRDGADGRLQLTYSKELAADNQETFRVLSGDGGATWSSPVNLQIHSPSEHLRDGMQGIASIRDSDGREALVIVLETTRHGTFSVEYAVSYDDGASYGNRGVVYSPAEGRNAGAPQIANVEGKGLVTVFMTDEESAAGQWPNAAKIKASVSPGLNGGQMTWGPPAEVRGENSHWSGALDIGGGQVMVVYEYNGSPRGVDLELVVVACVCLVL</sequence>
<comment type="caution">
    <text evidence="2">The sequence shown here is derived from an EMBL/GenBank/DDBJ whole genome shotgun (WGS) entry which is preliminary data.</text>
</comment>
<keyword evidence="3" id="KW-1185">Reference proteome</keyword>
<dbReference type="Proteomes" id="UP001433268">
    <property type="component" value="Unassembled WGS sequence"/>
</dbReference>
<accession>A0ABR1V212</accession>
<evidence type="ECO:0008006" key="4">
    <source>
        <dbReference type="Google" id="ProtNLM"/>
    </source>
</evidence>
<name>A0ABR1V212_9PEZI</name>
<dbReference type="Gene3D" id="2.120.10.10">
    <property type="match status" value="1"/>
</dbReference>
<dbReference type="GeneID" id="92049094"/>
<proteinExistence type="predicted"/>
<evidence type="ECO:0000256" key="1">
    <source>
        <dbReference type="SAM" id="SignalP"/>
    </source>
</evidence>
<dbReference type="EMBL" id="JAQQWN010000009">
    <property type="protein sequence ID" value="KAK8064972.1"/>
    <property type="molecule type" value="Genomic_DNA"/>
</dbReference>
<dbReference type="RefSeq" id="XP_066661726.1">
    <property type="nucleotide sequence ID" value="XM_066816034.1"/>
</dbReference>
<feature type="signal peptide" evidence="1">
    <location>
        <begin position="1"/>
        <end position="22"/>
    </location>
</feature>
<dbReference type="PANTHER" id="PTHR38792:SF3">
    <property type="entry name" value="BNR_ASP-BOX REPEAT DOMAIN PROTEIN (AFU_ORTHOLOGUE AFUA_7G06430)-RELATED"/>
    <property type="match status" value="1"/>
</dbReference>
<keyword evidence="1" id="KW-0732">Signal</keyword>
<gene>
    <name evidence="2" type="ORF">PG997_011719</name>
</gene>
<evidence type="ECO:0000313" key="2">
    <source>
        <dbReference type="EMBL" id="KAK8064972.1"/>
    </source>
</evidence>
<organism evidence="2 3">
    <name type="scientific">Apiospora hydei</name>
    <dbReference type="NCBI Taxonomy" id="1337664"/>
    <lineage>
        <taxon>Eukaryota</taxon>
        <taxon>Fungi</taxon>
        <taxon>Dikarya</taxon>
        <taxon>Ascomycota</taxon>
        <taxon>Pezizomycotina</taxon>
        <taxon>Sordariomycetes</taxon>
        <taxon>Xylariomycetidae</taxon>
        <taxon>Amphisphaeriales</taxon>
        <taxon>Apiosporaceae</taxon>
        <taxon>Apiospora</taxon>
    </lineage>
</organism>
<dbReference type="CDD" id="cd15482">
    <property type="entry name" value="Sialidase_non-viral"/>
    <property type="match status" value="1"/>
</dbReference>
<feature type="chain" id="PRO_5047521883" description="Glycoside hydrolase family 93 protein" evidence="1">
    <location>
        <begin position="23"/>
        <end position="386"/>
    </location>
</feature>